<keyword evidence="4 5" id="KW-0862">Zinc</keyword>
<evidence type="ECO:0000256" key="6">
    <source>
        <dbReference type="SAM" id="MobiDB-lite"/>
    </source>
</evidence>
<evidence type="ECO:0000256" key="1">
    <source>
        <dbReference type="ARBA" id="ARBA00022723"/>
    </source>
</evidence>
<keyword evidence="3 5" id="KW-0863">Zinc-finger</keyword>
<dbReference type="EMBL" id="KV722423">
    <property type="protein sequence ID" value="OCH89581.1"/>
    <property type="molecule type" value="Genomic_DNA"/>
</dbReference>
<keyword evidence="1 5" id="KW-0479">Metal-binding</keyword>
<dbReference type="InterPro" id="IPR036855">
    <property type="entry name" value="Znf_CCCH_sf"/>
</dbReference>
<protein>
    <recommendedName>
        <fullName evidence="7">C3H1-type domain-containing protein</fullName>
    </recommendedName>
</protein>
<feature type="domain" description="C3H1-type" evidence="7">
    <location>
        <begin position="196"/>
        <end position="221"/>
    </location>
</feature>
<feature type="compositionally biased region" description="Basic and acidic residues" evidence="6">
    <location>
        <begin position="414"/>
        <end position="423"/>
    </location>
</feature>
<reference evidence="8 9" key="1">
    <citation type="submission" date="2016-07" db="EMBL/GenBank/DDBJ databases">
        <title>Draft genome of the white-rot fungus Obba rivulosa 3A-2.</title>
        <authorList>
            <consortium name="DOE Joint Genome Institute"/>
            <person name="Miettinen O."/>
            <person name="Riley R."/>
            <person name="Acob R."/>
            <person name="Barry K."/>
            <person name="Cullen D."/>
            <person name="De Vries R."/>
            <person name="Hainaut M."/>
            <person name="Hatakka A."/>
            <person name="Henrissat B."/>
            <person name="Hilden K."/>
            <person name="Kuo R."/>
            <person name="Labutti K."/>
            <person name="Lipzen A."/>
            <person name="Makela M.R."/>
            <person name="Sandor L."/>
            <person name="Spatafora J.W."/>
            <person name="Grigoriev I.V."/>
            <person name="Hibbett D.S."/>
        </authorList>
    </citation>
    <scope>NUCLEOTIDE SEQUENCE [LARGE SCALE GENOMIC DNA]</scope>
    <source>
        <strain evidence="8 9">3A-2</strain>
    </source>
</reference>
<evidence type="ECO:0000256" key="4">
    <source>
        <dbReference type="ARBA" id="ARBA00022833"/>
    </source>
</evidence>
<feature type="compositionally biased region" description="Polar residues" evidence="6">
    <location>
        <begin position="76"/>
        <end position="94"/>
    </location>
</feature>
<gene>
    <name evidence="8" type="ORF">OBBRIDRAFT_656280</name>
</gene>
<dbReference type="PANTHER" id="PTHR12547:SF159">
    <property type="entry name" value="CCCH ZINC FINGER-CONTAINING SAC3_GANP_NIN1_MTS3_EIF-3 P25 FAMILY PROTEIN"/>
    <property type="match status" value="1"/>
</dbReference>
<evidence type="ECO:0000313" key="9">
    <source>
        <dbReference type="Proteomes" id="UP000250043"/>
    </source>
</evidence>
<dbReference type="InterPro" id="IPR045877">
    <property type="entry name" value="ZFP36-like"/>
</dbReference>
<organism evidence="8 9">
    <name type="scientific">Obba rivulosa</name>
    <dbReference type="NCBI Taxonomy" id="1052685"/>
    <lineage>
        <taxon>Eukaryota</taxon>
        <taxon>Fungi</taxon>
        <taxon>Dikarya</taxon>
        <taxon>Basidiomycota</taxon>
        <taxon>Agaricomycotina</taxon>
        <taxon>Agaricomycetes</taxon>
        <taxon>Polyporales</taxon>
        <taxon>Gelatoporiaceae</taxon>
        <taxon>Obba</taxon>
    </lineage>
</organism>
<dbReference type="SMART" id="SM00356">
    <property type="entry name" value="ZnF_C3H1"/>
    <property type="match status" value="4"/>
</dbReference>
<dbReference type="GO" id="GO:0008270">
    <property type="term" value="F:zinc ion binding"/>
    <property type="evidence" value="ECO:0007669"/>
    <property type="project" value="UniProtKB-KW"/>
</dbReference>
<feature type="zinc finger region" description="C3H1-type" evidence="5">
    <location>
        <begin position="7"/>
        <end position="34"/>
    </location>
</feature>
<dbReference type="SUPFAM" id="SSF90229">
    <property type="entry name" value="CCCH zinc finger"/>
    <property type="match status" value="2"/>
</dbReference>
<evidence type="ECO:0000256" key="5">
    <source>
        <dbReference type="PROSITE-ProRule" id="PRU00723"/>
    </source>
</evidence>
<dbReference type="Pfam" id="PF00642">
    <property type="entry name" value="zf-CCCH"/>
    <property type="match status" value="1"/>
</dbReference>
<evidence type="ECO:0000313" key="8">
    <source>
        <dbReference type="EMBL" id="OCH89581.1"/>
    </source>
</evidence>
<proteinExistence type="predicted"/>
<feature type="domain" description="C3H1-type" evidence="7">
    <location>
        <begin position="7"/>
        <end position="34"/>
    </location>
</feature>
<feature type="compositionally biased region" description="Polar residues" evidence="6">
    <location>
        <begin position="449"/>
        <end position="464"/>
    </location>
</feature>
<dbReference type="Proteomes" id="UP000250043">
    <property type="component" value="Unassembled WGS sequence"/>
</dbReference>
<feature type="domain" description="C3H1-type" evidence="7">
    <location>
        <begin position="166"/>
        <end position="192"/>
    </location>
</feature>
<dbReference type="InterPro" id="IPR000571">
    <property type="entry name" value="Znf_CCCH"/>
</dbReference>
<evidence type="ECO:0000256" key="2">
    <source>
        <dbReference type="ARBA" id="ARBA00022737"/>
    </source>
</evidence>
<dbReference type="PANTHER" id="PTHR12547">
    <property type="entry name" value="CCCH ZINC FINGER/TIS11-RELATED"/>
    <property type="match status" value="1"/>
</dbReference>
<feature type="region of interest" description="Disordered" evidence="6">
    <location>
        <begin position="76"/>
        <end position="97"/>
    </location>
</feature>
<feature type="zinc finger region" description="C3H1-type" evidence="5">
    <location>
        <begin position="196"/>
        <end position="221"/>
    </location>
</feature>
<feature type="zinc finger region" description="C3H1-type" evidence="5">
    <location>
        <begin position="166"/>
        <end position="192"/>
    </location>
</feature>
<keyword evidence="9" id="KW-1185">Reference proteome</keyword>
<keyword evidence="2" id="KW-0677">Repeat</keyword>
<feature type="region of interest" description="Disordered" evidence="6">
    <location>
        <begin position="412"/>
        <end position="464"/>
    </location>
</feature>
<accession>A0A8E2ARG0</accession>
<feature type="domain" description="C3H1-type" evidence="7">
    <location>
        <begin position="101"/>
        <end position="130"/>
    </location>
</feature>
<dbReference type="Pfam" id="PF14608">
    <property type="entry name" value="zf-CCCH_2"/>
    <property type="match status" value="2"/>
</dbReference>
<feature type="zinc finger region" description="C3H1-type" evidence="5">
    <location>
        <begin position="101"/>
        <end position="130"/>
    </location>
</feature>
<dbReference type="Gene3D" id="4.10.1000.10">
    <property type="entry name" value="Zinc finger, CCCH-type"/>
    <property type="match status" value="3"/>
</dbReference>
<evidence type="ECO:0000256" key="3">
    <source>
        <dbReference type="ARBA" id="ARBA00022771"/>
    </source>
</evidence>
<dbReference type="AlphaFoldDB" id="A0A8E2ARG0"/>
<dbReference type="GO" id="GO:0003729">
    <property type="term" value="F:mRNA binding"/>
    <property type="evidence" value="ECO:0007669"/>
    <property type="project" value="InterPro"/>
</dbReference>
<evidence type="ECO:0000259" key="7">
    <source>
        <dbReference type="PROSITE" id="PS50103"/>
    </source>
</evidence>
<dbReference type="PROSITE" id="PS50103">
    <property type="entry name" value="ZF_C3H1"/>
    <property type="match status" value="4"/>
</dbReference>
<dbReference type="OrthoDB" id="410307at2759"/>
<sequence length="464" mass="50274">MYSSRGRTRTKLCRNYALGYCPQGSQCNYIHASPPTSIASLSTPTSRLQMMLPNPGGQSAVPSLMSAANMWPAASGSGTEISAHNAGSTKTSPSGPMRPLSWRTTLCRHFVKNNGQCPLGDDCGYIHDLHLANSALQDVRFHNPRETLGTRVASTSRPGGDKSKAGTKHSHCWAYIQGLCHFVDCPYLHPVNVDLFVPHTPCLAWPNCPRGPLCRFKHPEPIIPKVAWLPQPSLGPIGNIPALSQSNLSSSPFLNVLPPLTSGTAESPMSGAFQFQGTTYFPVLSQLAPAPPPVIAPLAPRITLPSFNTAFDWQPQYNAEPIVEPQLLGSIPTSPMYEYISTQDPVQAPMPSSSISLQDAALRALAGPSQLNTTRHPLPPAGPNRPDFPDHEFPYVPPTEQRVGHTRRISVAVESREESDVHAASRPRSRRPPWQAHLAHKSWAAATSDKPNASSSAQQLLFQT</sequence>
<name>A0A8E2ARG0_9APHY</name>